<organism evidence="1 2">
    <name type="scientific">Daedalea quercina L-15889</name>
    <dbReference type="NCBI Taxonomy" id="1314783"/>
    <lineage>
        <taxon>Eukaryota</taxon>
        <taxon>Fungi</taxon>
        <taxon>Dikarya</taxon>
        <taxon>Basidiomycota</taxon>
        <taxon>Agaricomycotina</taxon>
        <taxon>Agaricomycetes</taxon>
        <taxon>Polyporales</taxon>
        <taxon>Fomitopsis</taxon>
    </lineage>
</organism>
<proteinExistence type="predicted"/>
<dbReference type="AlphaFoldDB" id="A0A165Q7F4"/>
<dbReference type="EMBL" id="KV429060">
    <property type="protein sequence ID" value="KZT69106.1"/>
    <property type="molecule type" value="Genomic_DNA"/>
</dbReference>
<protein>
    <submittedName>
        <fullName evidence="1">Uncharacterized protein</fullName>
    </submittedName>
</protein>
<evidence type="ECO:0000313" key="1">
    <source>
        <dbReference type="EMBL" id="KZT69106.1"/>
    </source>
</evidence>
<gene>
    <name evidence="1" type="ORF">DAEQUDRAFT_726972</name>
</gene>
<reference evidence="1 2" key="1">
    <citation type="journal article" date="2016" name="Mol. Biol. Evol.">
        <title>Comparative Genomics of Early-Diverging Mushroom-Forming Fungi Provides Insights into the Origins of Lignocellulose Decay Capabilities.</title>
        <authorList>
            <person name="Nagy L.G."/>
            <person name="Riley R."/>
            <person name="Tritt A."/>
            <person name="Adam C."/>
            <person name="Daum C."/>
            <person name="Floudas D."/>
            <person name="Sun H."/>
            <person name="Yadav J.S."/>
            <person name="Pangilinan J."/>
            <person name="Larsson K.H."/>
            <person name="Matsuura K."/>
            <person name="Barry K."/>
            <person name="Labutti K."/>
            <person name="Kuo R."/>
            <person name="Ohm R.A."/>
            <person name="Bhattacharya S.S."/>
            <person name="Shirouzu T."/>
            <person name="Yoshinaga Y."/>
            <person name="Martin F.M."/>
            <person name="Grigoriev I.V."/>
            <person name="Hibbett D.S."/>
        </authorList>
    </citation>
    <scope>NUCLEOTIDE SEQUENCE [LARGE SCALE GENOMIC DNA]</scope>
    <source>
        <strain evidence="1 2">L-15889</strain>
    </source>
</reference>
<accession>A0A165Q7F4</accession>
<keyword evidence="2" id="KW-1185">Reference proteome</keyword>
<evidence type="ECO:0000313" key="2">
    <source>
        <dbReference type="Proteomes" id="UP000076727"/>
    </source>
</evidence>
<sequence length="94" mass="10221">MALMLRSNLGLVFVNRLFLHDASQQVSNASLSLLNLGLAFGALSRVRWSADSRHRIPQEPLSFSGRVTLQSAMAYGTPLVAKVPPMSAMTAELH</sequence>
<dbReference type="Proteomes" id="UP000076727">
    <property type="component" value="Unassembled WGS sequence"/>
</dbReference>
<name>A0A165Q7F4_9APHY</name>